<name>A0A1W9HV02_9HYPH</name>
<sequence length="181" mass="20322">MKRIADIFVAGVLIVGVALAAAAAVVLVYGREETLRLIGGEADLGPISFDTVQQRWRWNDALVCPANRCASDSDKVAPIYPVPVLALRTAFGRVIGRERHVNLVDTDDLVPAERYVQRSELMRFPDTIAVRFYALPEGRATLALYSRSQFGLIDFGANRRRLERWLHKLERELTVMQADAR</sequence>
<evidence type="ECO:0008006" key="4">
    <source>
        <dbReference type="Google" id="ProtNLM"/>
    </source>
</evidence>
<dbReference type="AlphaFoldDB" id="A0A1W9HV02"/>
<dbReference type="InterPro" id="IPR010865">
    <property type="entry name" value="DUF1499"/>
</dbReference>
<keyword evidence="1" id="KW-0812">Transmembrane</keyword>
<evidence type="ECO:0000313" key="2">
    <source>
        <dbReference type="EMBL" id="OQW51280.1"/>
    </source>
</evidence>
<comment type="caution">
    <text evidence="2">The sequence shown here is derived from an EMBL/GenBank/DDBJ whole genome shotgun (WGS) entry which is preliminary data.</text>
</comment>
<dbReference type="Proteomes" id="UP000192872">
    <property type="component" value="Unassembled WGS sequence"/>
</dbReference>
<evidence type="ECO:0000313" key="3">
    <source>
        <dbReference type="Proteomes" id="UP000192872"/>
    </source>
</evidence>
<accession>A0A1W9HV02</accession>
<gene>
    <name evidence="2" type="ORF">A4S15_11920</name>
</gene>
<protein>
    <recommendedName>
        <fullName evidence="4">DUF1499 domain-containing protein</fullName>
    </recommendedName>
</protein>
<organism evidence="2 3">
    <name type="scientific">Candidatus Raskinella chloraquaticus</name>
    <dbReference type="NCBI Taxonomy" id="1951219"/>
    <lineage>
        <taxon>Bacteria</taxon>
        <taxon>Pseudomonadati</taxon>
        <taxon>Pseudomonadota</taxon>
        <taxon>Alphaproteobacteria</taxon>
        <taxon>Hyphomicrobiales</taxon>
        <taxon>Phreatobacteraceae</taxon>
        <taxon>Candidatus Raskinella</taxon>
    </lineage>
</organism>
<dbReference type="Pfam" id="PF07386">
    <property type="entry name" value="DUF1499"/>
    <property type="match status" value="1"/>
</dbReference>
<proteinExistence type="predicted"/>
<evidence type="ECO:0000256" key="1">
    <source>
        <dbReference type="SAM" id="Phobius"/>
    </source>
</evidence>
<dbReference type="STRING" id="1827387.A4S15_11920"/>
<dbReference type="RefSeq" id="WP_376801835.1">
    <property type="nucleotide sequence ID" value="NZ_DBNB01000040.1"/>
</dbReference>
<reference evidence="2 3" key="1">
    <citation type="journal article" date="2017" name="Water Res.">
        <title>Comammox in drinking water systems.</title>
        <authorList>
            <person name="Wang Y."/>
            <person name="Ma L."/>
            <person name="Mao Y."/>
            <person name="Jiang X."/>
            <person name="Xia Y."/>
            <person name="Yu K."/>
            <person name="Li B."/>
            <person name="Zhang T."/>
        </authorList>
    </citation>
    <scope>NUCLEOTIDE SEQUENCE [LARGE SCALE GENOMIC DNA]</scope>
    <source>
        <strain evidence="2">SG_bin8</strain>
    </source>
</reference>
<feature type="transmembrane region" description="Helical" evidence="1">
    <location>
        <begin position="7"/>
        <end position="29"/>
    </location>
</feature>
<dbReference type="EMBL" id="LWDL01000020">
    <property type="protein sequence ID" value="OQW51280.1"/>
    <property type="molecule type" value="Genomic_DNA"/>
</dbReference>
<keyword evidence="1" id="KW-1133">Transmembrane helix</keyword>
<keyword evidence="1" id="KW-0472">Membrane</keyword>